<feature type="region of interest" description="Disordered" evidence="1">
    <location>
        <begin position="34"/>
        <end position="58"/>
    </location>
</feature>
<gene>
    <name evidence="3" type="ORF">QJS35_26215</name>
</gene>
<evidence type="ECO:0000256" key="2">
    <source>
        <dbReference type="SAM" id="SignalP"/>
    </source>
</evidence>
<dbReference type="SUPFAM" id="SSF53850">
    <property type="entry name" value="Periplasmic binding protein-like II"/>
    <property type="match status" value="1"/>
</dbReference>
<comment type="caution">
    <text evidence="3">The sequence shown here is derived from an EMBL/GenBank/DDBJ whole genome shotgun (WGS) entry which is preliminary data.</text>
</comment>
<organism evidence="3 4">
    <name type="scientific">Cohnella silvisoli</name>
    <dbReference type="NCBI Taxonomy" id="2873699"/>
    <lineage>
        <taxon>Bacteria</taxon>
        <taxon>Bacillati</taxon>
        <taxon>Bacillota</taxon>
        <taxon>Bacilli</taxon>
        <taxon>Bacillales</taxon>
        <taxon>Paenibacillaceae</taxon>
        <taxon>Cohnella</taxon>
    </lineage>
</organism>
<dbReference type="Gene3D" id="3.40.190.10">
    <property type="entry name" value="Periplasmic binding protein-like II"/>
    <property type="match status" value="2"/>
</dbReference>
<dbReference type="EMBL" id="JASKHM010000017">
    <property type="protein sequence ID" value="MEQ4485878.1"/>
    <property type="molecule type" value="Genomic_DNA"/>
</dbReference>
<keyword evidence="4" id="KW-1185">Reference proteome</keyword>
<dbReference type="InterPro" id="IPR006059">
    <property type="entry name" value="SBP"/>
</dbReference>
<dbReference type="Pfam" id="PF01547">
    <property type="entry name" value="SBP_bac_1"/>
    <property type="match status" value="1"/>
</dbReference>
<dbReference type="PANTHER" id="PTHR43649">
    <property type="entry name" value="ARABINOSE-BINDING PROTEIN-RELATED"/>
    <property type="match status" value="1"/>
</dbReference>
<evidence type="ECO:0000256" key="1">
    <source>
        <dbReference type="SAM" id="MobiDB-lite"/>
    </source>
</evidence>
<evidence type="ECO:0000313" key="3">
    <source>
        <dbReference type="EMBL" id="MEQ4485878.1"/>
    </source>
</evidence>
<dbReference type="InterPro" id="IPR050490">
    <property type="entry name" value="Bact_solute-bd_prot1"/>
</dbReference>
<keyword evidence="2" id="KW-0732">Signal</keyword>
<dbReference type="PANTHER" id="PTHR43649:SF12">
    <property type="entry name" value="DIACETYLCHITOBIOSE BINDING PROTEIN DASA"/>
    <property type="match status" value="1"/>
</dbReference>
<feature type="compositionally biased region" description="Polar residues" evidence="1">
    <location>
        <begin position="37"/>
        <end position="55"/>
    </location>
</feature>
<sequence length="595" mass="66545">MSRKSRTTKTVAVWLFVFAMIAMALAGCTSKKEDNNVMPSQSQATPAESATSNEPASPEPVTLKIFAEWLLNPMPNPVPSDPVAQEITKQTGVTMDFEPFLGGGDAKAKLSALIASGDLPDIVITSDYTIVQNLINNKQVIALEDLIASNGSNIKQFIGDAVKKQRVIYEQPDNKTYFLKPQVYGGDWSPLQANNMWNIRWDLYKKLGKPKLDSLDAFLQVLKDMQQLEPVNKEGKKTYGFGMGFGDSWTINMIDKAIANGRGMFVGVPQYYARDVATDKLVPAMHDPDSIWWKAMDFYAKAYREGVLDPESITQKWGNMSDKASQGRYFAGQAIWALGNVNQYFTAKDGEPDPEKGMVPIPVWTKDKDAYFYAVNDIGNQYFVMISANSEHPDRAMDLLNYLATPEAYETINNGVLGQTWELVDGKQPKELKEFTDFKKTHTPAEIQEKYGVSVYYHMPLWAGLDDPSGFKALVTNDEQYLKENTKGALLDYMNINNLKYPMEVLDQIPNNTHSGSLQSAIALPQGTDLASKAAQMSSYQQSMAPGIIASKTEEDYNANKAKFIDEIKKMGIEEVFQFFNDKYEELKIKVQASQ</sequence>
<reference evidence="3 4" key="1">
    <citation type="journal article" date="2023" name="Genome Announc.">
        <title>Pan-Genome Analyses of the Genus Cohnella and Proposal of the Novel Species Cohnella silvisoli sp. nov., Isolated from Forest Soil.</title>
        <authorList>
            <person name="Wang C."/>
            <person name="Mao L."/>
            <person name="Bao G."/>
            <person name="Zhu H."/>
        </authorList>
    </citation>
    <scope>NUCLEOTIDE SEQUENCE [LARGE SCALE GENOMIC DNA]</scope>
    <source>
        <strain evidence="3 4">NL03-T5-1</strain>
    </source>
</reference>
<accession>A0ABV1L0K0</accession>
<evidence type="ECO:0000313" key="4">
    <source>
        <dbReference type="Proteomes" id="UP001493487"/>
    </source>
</evidence>
<proteinExistence type="predicted"/>
<feature type="chain" id="PRO_5046710612" evidence="2">
    <location>
        <begin position="27"/>
        <end position="595"/>
    </location>
</feature>
<dbReference type="RefSeq" id="WP_232188408.1">
    <property type="nucleotide sequence ID" value="NZ_JAIOAP010000016.1"/>
</dbReference>
<dbReference type="Proteomes" id="UP001493487">
    <property type="component" value="Unassembled WGS sequence"/>
</dbReference>
<name>A0ABV1L0K0_9BACL</name>
<dbReference type="PROSITE" id="PS51257">
    <property type="entry name" value="PROKAR_LIPOPROTEIN"/>
    <property type="match status" value="1"/>
</dbReference>
<feature type="signal peptide" evidence="2">
    <location>
        <begin position="1"/>
        <end position="26"/>
    </location>
</feature>
<protein>
    <submittedName>
        <fullName evidence="3">Extracellular solute-binding protein</fullName>
    </submittedName>
</protein>